<evidence type="ECO:0000313" key="16">
    <source>
        <dbReference type="EMBL" id="SHI40317.1"/>
    </source>
</evidence>
<dbReference type="Pfam" id="PF07715">
    <property type="entry name" value="Plug"/>
    <property type="match status" value="1"/>
</dbReference>
<dbReference type="EMBL" id="FQYK01000001">
    <property type="protein sequence ID" value="SHI40317.1"/>
    <property type="molecule type" value="Genomic_DNA"/>
</dbReference>
<dbReference type="eggNOG" id="COG4771">
    <property type="taxonomic scope" value="Bacteria"/>
</dbReference>
<sequence length="864" mass="94047">MKKIIFIVTCVFGIFTSFSQTEISGNVLDKAGVPVIGANVLIIGSTSGATTDFDGNFSFSTDLTGEQKVKISFLGYETQEKTVVLNGSPVTLQIVLVEGGNTLDEVVLTATSTTRSQKETPLSITSYGAQVLAQKATSSQADILRSVPGITAEGGGGEVASNIFVRGLPSGGQYQFNPLQIDGMPVLSTFGLNSSAHDVYFRNDLGMKSLEFVRGGSSILYGVGSVAGIINYTSVTGNAKPKNILKTEIASNSRYKADFLTSGPLGGENSNTFYALSGFYRYDEGPLKTGLPTEGFQLRGNLKHLTEKGSITFSGQFIDDNVQFFLPYPLEGGSRNRPTGNDGNEIFTLQTAAASDISYMTPDGIYNSPIEDGVVTKGGYFLTNFKHNFSDDLKLDAKLRYSRYKHQFNLFLDGSGVSGAKVVETQQEYLDARGLAGGSFTYLNGQALPADALLFENRILDRSRPLTELMADLKITKTSGNHSLTFGSFMSRSQAGDFNVITNYLGEYNDRPALVELSGYSINGVTNRGTAYTNRNINSNKIAVFVTDEIKLDRWNLDIGIRYERASGDIENEGTSSFAVDNTGIANLDNVTWGNGSWTRGHVSADDFAVALAALYKVNDDLSAYGNFSRGYFFPELRGTKFDGFGNPNSYDTERIVQGELGIKYGKSKFSGTVALYNVNLSDRRAISFVNAPGGGFIEEVDTQDTRTTGIEGTWRWGFADNFNFSGSVTYQDHEITKSTSNPAIEGNELRRQPNFISTFALDYDDSNFDGSLTYNYTGKKFTNDTNSIELDAIGLANLNLGYTFPVGEGNESLRLGMQVFNMLNSDGITEGSPRLNNSQTEEEFFVGRPVLPTRVFFNATFNF</sequence>
<keyword evidence="17" id="KW-1185">Reference proteome</keyword>
<dbReference type="InterPro" id="IPR039426">
    <property type="entry name" value="TonB-dep_rcpt-like"/>
</dbReference>
<evidence type="ECO:0000256" key="7">
    <source>
        <dbReference type="ARBA" id="ARBA00023004"/>
    </source>
</evidence>
<dbReference type="Pfam" id="PF13715">
    <property type="entry name" value="CarbopepD_reg_2"/>
    <property type="match status" value="1"/>
</dbReference>
<dbReference type="PANTHER" id="PTHR32552:SF89">
    <property type="entry name" value="CATECHOLATE SIDEROPHORE RECEPTOR FIU"/>
    <property type="match status" value="1"/>
</dbReference>
<feature type="domain" description="TonB-dependent receptor-like beta-barrel" evidence="14">
    <location>
        <begin position="333"/>
        <end position="822"/>
    </location>
</feature>
<dbReference type="GO" id="GO:0009279">
    <property type="term" value="C:cell outer membrane"/>
    <property type="evidence" value="ECO:0007669"/>
    <property type="project" value="UniProtKB-SubCell"/>
</dbReference>
<protein>
    <submittedName>
        <fullName evidence="16">Outer membrane receptor proteins, mostly Fe transport</fullName>
    </submittedName>
</protein>
<evidence type="ECO:0000256" key="9">
    <source>
        <dbReference type="ARBA" id="ARBA00023077"/>
    </source>
</evidence>
<evidence type="ECO:0000256" key="3">
    <source>
        <dbReference type="ARBA" id="ARBA00022452"/>
    </source>
</evidence>
<keyword evidence="4" id="KW-0410">Iron transport</keyword>
<feature type="domain" description="TonB-dependent receptor plug" evidence="15">
    <location>
        <begin position="117"/>
        <end position="229"/>
    </location>
</feature>
<dbReference type="InterPro" id="IPR008969">
    <property type="entry name" value="CarboxyPept-like_regulatory"/>
</dbReference>
<keyword evidence="7" id="KW-0408">Iron</keyword>
<dbReference type="SUPFAM" id="SSF56935">
    <property type="entry name" value="Porins"/>
    <property type="match status" value="1"/>
</dbReference>
<dbReference type="InterPro" id="IPR000531">
    <property type="entry name" value="Beta-barrel_TonB"/>
</dbReference>
<evidence type="ECO:0000256" key="13">
    <source>
        <dbReference type="RuleBase" id="RU003357"/>
    </source>
</evidence>
<keyword evidence="3 12" id="KW-1134">Transmembrane beta strand</keyword>
<evidence type="ECO:0000256" key="6">
    <source>
        <dbReference type="ARBA" id="ARBA00022729"/>
    </source>
</evidence>
<evidence type="ECO:0000313" key="17">
    <source>
        <dbReference type="Proteomes" id="UP000184396"/>
    </source>
</evidence>
<dbReference type="InterPro" id="IPR037066">
    <property type="entry name" value="Plug_dom_sf"/>
</dbReference>
<dbReference type="PANTHER" id="PTHR32552">
    <property type="entry name" value="FERRICHROME IRON RECEPTOR-RELATED"/>
    <property type="match status" value="1"/>
</dbReference>
<dbReference type="Gene3D" id="2.60.40.1120">
    <property type="entry name" value="Carboxypeptidase-like, regulatory domain"/>
    <property type="match status" value="1"/>
</dbReference>
<dbReference type="InterPro" id="IPR012910">
    <property type="entry name" value="Plug_dom"/>
</dbReference>
<organism evidence="16 17">
    <name type="scientific">Algibacter luteus</name>
    <dbReference type="NCBI Taxonomy" id="1178825"/>
    <lineage>
        <taxon>Bacteria</taxon>
        <taxon>Pseudomonadati</taxon>
        <taxon>Bacteroidota</taxon>
        <taxon>Flavobacteriia</taxon>
        <taxon>Flavobacteriales</taxon>
        <taxon>Flavobacteriaceae</taxon>
        <taxon>Algibacter</taxon>
    </lineage>
</organism>
<dbReference type="Gene3D" id="2.170.130.10">
    <property type="entry name" value="TonB-dependent receptor, plug domain"/>
    <property type="match status" value="1"/>
</dbReference>
<keyword evidence="6" id="KW-0732">Signal</keyword>
<evidence type="ECO:0000256" key="10">
    <source>
        <dbReference type="ARBA" id="ARBA00023136"/>
    </source>
</evidence>
<reference evidence="16 17" key="1">
    <citation type="submission" date="2016-11" db="EMBL/GenBank/DDBJ databases">
        <authorList>
            <person name="Jaros S."/>
            <person name="Januszkiewicz K."/>
            <person name="Wedrychowicz H."/>
        </authorList>
    </citation>
    <scope>NUCLEOTIDE SEQUENCE [LARGE SCALE GENOMIC DNA]</scope>
    <source>
        <strain evidence="16 17">CGMCC 1.12213</strain>
    </source>
</reference>
<dbReference type="SUPFAM" id="SSF49464">
    <property type="entry name" value="Carboxypeptidase regulatory domain-like"/>
    <property type="match status" value="1"/>
</dbReference>
<evidence type="ECO:0000256" key="11">
    <source>
        <dbReference type="ARBA" id="ARBA00023237"/>
    </source>
</evidence>
<name>A0A1M6AV55_9FLAO</name>
<keyword evidence="8" id="KW-0406">Ion transport</keyword>
<keyword evidence="2 12" id="KW-0813">Transport</keyword>
<keyword evidence="9 13" id="KW-0798">TonB box</keyword>
<evidence type="ECO:0000256" key="4">
    <source>
        <dbReference type="ARBA" id="ARBA00022496"/>
    </source>
</evidence>
<evidence type="ECO:0000256" key="8">
    <source>
        <dbReference type="ARBA" id="ARBA00023065"/>
    </source>
</evidence>
<gene>
    <name evidence="16" type="ORF">SAMN05216261_0637</name>
</gene>
<keyword evidence="11 12" id="KW-0998">Cell outer membrane</keyword>
<keyword evidence="10 12" id="KW-0472">Membrane</keyword>
<accession>A0A1M6AV55</accession>
<dbReference type="RefSeq" id="WP_019386035.1">
    <property type="nucleotide sequence ID" value="NZ_ALIH01000001.1"/>
</dbReference>
<dbReference type="GO" id="GO:0015344">
    <property type="term" value="F:siderophore uptake transmembrane transporter activity"/>
    <property type="evidence" value="ECO:0007669"/>
    <property type="project" value="TreeGrafter"/>
</dbReference>
<evidence type="ECO:0000259" key="14">
    <source>
        <dbReference type="Pfam" id="PF00593"/>
    </source>
</evidence>
<dbReference type="AlphaFoldDB" id="A0A1M6AV55"/>
<dbReference type="Proteomes" id="UP000184396">
    <property type="component" value="Unassembled WGS sequence"/>
</dbReference>
<evidence type="ECO:0000259" key="15">
    <source>
        <dbReference type="Pfam" id="PF07715"/>
    </source>
</evidence>
<keyword evidence="16" id="KW-0675">Receptor</keyword>
<comment type="similarity">
    <text evidence="12 13">Belongs to the TonB-dependent receptor family.</text>
</comment>
<keyword evidence="5 12" id="KW-0812">Transmembrane</keyword>
<dbReference type="Gene3D" id="2.40.170.20">
    <property type="entry name" value="TonB-dependent receptor, beta-barrel domain"/>
    <property type="match status" value="1"/>
</dbReference>
<comment type="subcellular location">
    <subcellularLocation>
        <location evidence="1 12">Cell outer membrane</location>
        <topology evidence="1 12">Multi-pass membrane protein</topology>
    </subcellularLocation>
</comment>
<evidence type="ECO:0000256" key="2">
    <source>
        <dbReference type="ARBA" id="ARBA00022448"/>
    </source>
</evidence>
<dbReference type="PROSITE" id="PS52016">
    <property type="entry name" value="TONB_DEPENDENT_REC_3"/>
    <property type="match status" value="1"/>
</dbReference>
<evidence type="ECO:0000256" key="5">
    <source>
        <dbReference type="ARBA" id="ARBA00022692"/>
    </source>
</evidence>
<dbReference type="Pfam" id="PF00593">
    <property type="entry name" value="TonB_dep_Rec_b-barrel"/>
    <property type="match status" value="1"/>
</dbReference>
<dbReference type="STRING" id="1178825.SAMN05216261_0637"/>
<dbReference type="InterPro" id="IPR036942">
    <property type="entry name" value="Beta-barrel_TonB_sf"/>
</dbReference>
<dbReference type="OrthoDB" id="1122665at2"/>
<evidence type="ECO:0000256" key="12">
    <source>
        <dbReference type="PROSITE-ProRule" id="PRU01360"/>
    </source>
</evidence>
<evidence type="ECO:0000256" key="1">
    <source>
        <dbReference type="ARBA" id="ARBA00004571"/>
    </source>
</evidence>
<proteinExistence type="inferred from homology"/>